<organism evidence="1 2">
    <name type="scientific">Cellvibrio mixtus</name>
    <dbReference type="NCBI Taxonomy" id="39650"/>
    <lineage>
        <taxon>Bacteria</taxon>
        <taxon>Pseudomonadati</taxon>
        <taxon>Pseudomonadota</taxon>
        <taxon>Gammaproteobacteria</taxon>
        <taxon>Cellvibrionales</taxon>
        <taxon>Cellvibrionaceae</taxon>
        <taxon>Cellvibrio</taxon>
    </lineage>
</organism>
<sequence>MSVHSISNAIRTLEDLLNGLDQAYWEANSLDRKDFFYDLISALHAELSELNKLSVQDHHLAYESVTEEFRAVRPKLSRLRKLVDDFALRSTTAARLENLINQTLVLMGRNSTAP</sequence>
<evidence type="ECO:0000313" key="1">
    <source>
        <dbReference type="EMBL" id="OZY87051.1"/>
    </source>
</evidence>
<dbReference type="RefSeq" id="WP_094984552.1">
    <property type="nucleotide sequence ID" value="NZ_NHNI01000001.1"/>
</dbReference>
<gene>
    <name evidence="1" type="ORF">CBP51_08710</name>
</gene>
<dbReference type="AlphaFoldDB" id="A0A266QCI0"/>
<protein>
    <submittedName>
        <fullName evidence="1">Uncharacterized protein</fullName>
    </submittedName>
</protein>
<proteinExistence type="predicted"/>
<keyword evidence="2" id="KW-1185">Reference proteome</keyword>
<dbReference type="EMBL" id="NHNI01000001">
    <property type="protein sequence ID" value="OZY87051.1"/>
    <property type="molecule type" value="Genomic_DNA"/>
</dbReference>
<name>A0A266QCI0_9GAMM</name>
<dbReference type="Proteomes" id="UP000216101">
    <property type="component" value="Unassembled WGS sequence"/>
</dbReference>
<accession>A0A266QCI0</accession>
<comment type="caution">
    <text evidence="1">The sequence shown here is derived from an EMBL/GenBank/DDBJ whole genome shotgun (WGS) entry which is preliminary data.</text>
</comment>
<reference evidence="2" key="1">
    <citation type="submission" date="2017-05" db="EMBL/GenBank/DDBJ databases">
        <authorList>
            <person name="Barney B.M."/>
        </authorList>
    </citation>
    <scope>NUCLEOTIDE SEQUENCE [LARGE SCALE GENOMIC DNA]</scope>
    <source>
        <strain evidence="2">PSBB022</strain>
    </source>
</reference>
<evidence type="ECO:0000313" key="2">
    <source>
        <dbReference type="Proteomes" id="UP000216101"/>
    </source>
</evidence>